<reference evidence="3 4" key="1">
    <citation type="submission" date="2017-10" db="EMBL/GenBank/DDBJ databases">
        <title>Draft genome of Longibacter Salinarum.</title>
        <authorList>
            <person name="Goh K.M."/>
            <person name="Shamsir M.S."/>
            <person name="Lim S.W."/>
        </authorList>
    </citation>
    <scope>NUCLEOTIDE SEQUENCE [LARGE SCALE GENOMIC DNA]</scope>
    <source>
        <strain evidence="3 4">KCTC 52045</strain>
    </source>
</reference>
<dbReference type="InterPro" id="IPR058279">
    <property type="entry name" value="DUF7973"/>
</dbReference>
<protein>
    <recommendedName>
        <fullName evidence="2">DUF7973 domain-containing protein</fullName>
    </recommendedName>
</protein>
<feature type="transmembrane region" description="Helical" evidence="1">
    <location>
        <begin position="133"/>
        <end position="161"/>
    </location>
</feature>
<sequence length="343" mass="35360">MEAIFELDWIFLIIAAFAGGAFGAAVGALPAFIFTGIMVIAGEAGGLQGVTGDVAFGPVFGPHISFAGGAAAAAYAAKKGYMTSGFDFHESKNIGYALGPQGDVLVVGGLFGILGLVITQFSANLSLPWDPIAIAVVLSALIHRLAFGYSLIGVVSGSGILDMSPFEREEKRSSAKGTVSDQVKSATDRLSVEPWLPHQYKWGDVAFLGAITGVLGAFIALQTGSPFLAFGISAASLLFLNLGVEKIPVTHHMTLTSSTIALAVTATEGGVLSGLGNESALIIGGAFGLICALFGELFQRVFYAHGDTHWDPPAAAIVFGTFVIALLYFVGILGTGVWVPGTV</sequence>
<feature type="transmembrane region" description="Helical" evidence="1">
    <location>
        <begin position="314"/>
        <end position="339"/>
    </location>
</feature>
<keyword evidence="1" id="KW-0812">Transmembrane</keyword>
<feature type="transmembrane region" description="Helical" evidence="1">
    <location>
        <begin position="202"/>
        <end position="221"/>
    </location>
</feature>
<organism evidence="3 4">
    <name type="scientific">Longibacter salinarum</name>
    <dbReference type="NCBI Taxonomy" id="1850348"/>
    <lineage>
        <taxon>Bacteria</taxon>
        <taxon>Pseudomonadati</taxon>
        <taxon>Rhodothermota</taxon>
        <taxon>Rhodothermia</taxon>
        <taxon>Rhodothermales</taxon>
        <taxon>Salisaetaceae</taxon>
        <taxon>Longibacter</taxon>
    </lineage>
</organism>
<feature type="transmembrane region" description="Helical" evidence="1">
    <location>
        <begin position="98"/>
        <end position="121"/>
    </location>
</feature>
<feature type="domain" description="DUF7973" evidence="2">
    <location>
        <begin position="10"/>
        <end position="340"/>
    </location>
</feature>
<feature type="transmembrane region" description="Helical" evidence="1">
    <location>
        <begin position="227"/>
        <end position="244"/>
    </location>
</feature>
<dbReference type="Pfam" id="PF25928">
    <property type="entry name" value="DUF7973"/>
    <property type="match status" value="1"/>
</dbReference>
<name>A0A2A8D2B8_9BACT</name>
<keyword evidence="1" id="KW-1133">Transmembrane helix</keyword>
<gene>
    <name evidence="3" type="ORF">CRI94_01715</name>
</gene>
<evidence type="ECO:0000259" key="2">
    <source>
        <dbReference type="Pfam" id="PF25928"/>
    </source>
</evidence>
<accession>A0A2A8D2B8</accession>
<dbReference type="AlphaFoldDB" id="A0A2A8D2B8"/>
<evidence type="ECO:0000313" key="3">
    <source>
        <dbReference type="EMBL" id="PEN15030.1"/>
    </source>
</evidence>
<evidence type="ECO:0000256" key="1">
    <source>
        <dbReference type="SAM" id="Phobius"/>
    </source>
</evidence>
<evidence type="ECO:0000313" key="4">
    <source>
        <dbReference type="Proteomes" id="UP000220102"/>
    </source>
</evidence>
<keyword evidence="1" id="KW-0472">Membrane</keyword>
<dbReference type="EMBL" id="PDEQ01000001">
    <property type="protein sequence ID" value="PEN15030.1"/>
    <property type="molecule type" value="Genomic_DNA"/>
</dbReference>
<dbReference type="OrthoDB" id="4484645at2"/>
<dbReference type="RefSeq" id="WP_098073929.1">
    <property type="nucleotide sequence ID" value="NZ_PDEQ01000001.1"/>
</dbReference>
<feature type="transmembrane region" description="Helical" evidence="1">
    <location>
        <begin position="9"/>
        <end position="42"/>
    </location>
</feature>
<dbReference type="Proteomes" id="UP000220102">
    <property type="component" value="Unassembled WGS sequence"/>
</dbReference>
<proteinExistence type="predicted"/>
<keyword evidence="4" id="KW-1185">Reference proteome</keyword>
<feature type="transmembrane region" description="Helical" evidence="1">
    <location>
        <begin position="281"/>
        <end position="302"/>
    </location>
</feature>
<comment type="caution">
    <text evidence="3">The sequence shown here is derived from an EMBL/GenBank/DDBJ whole genome shotgun (WGS) entry which is preliminary data.</text>
</comment>
<feature type="transmembrane region" description="Helical" evidence="1">
    <location>
        <begin position="54"/>
        <end position="77"/>
    </location>
</feature>